<evidence type="ECO:0000313" key="2">
    <source>
        <dbReference type="EMBL" id="EFA03512.1"/>
    </source>
</evidence>
<keyword evidence="3" id="KW-1185">Reference proteome</keyword>
<name>D6WL44_TRICA</name>
<feature type="region of interest" description="Disordered" evidence="1">
    <location>
        <begin position="252"/>
        <end position="271"/>
    </location>
</feature>
<dbReference type="HOGENOM" id="CLU_919286_0_0_1"/>
<proteinExistence type="predicted"/>
<protein>
    <submittedName>
        <fullName evidence="2">Uncharacterized protein</fullName>
    </submittedName>
</protein>
<reference evidence="2 3" key="2">
    <citation type="journal article" date="2010" name="Nucleic Acids Res.">
        <title>BeetleBase in 2010: revisions to provide comprehensive genomic information for Tribolium castaneum.</title>
        <authorList>
            <person name="Kim H.S."/>
            <person name="Murphy T."/>
            <person name="Xia J."/>
            <person name="Caragea D."/>
            <person name="Park Y."/>
            <person name="Beeman R.W."/>
            <person name="Lorenzen M.D."/>
            <person name="Butcher S."/>
            <person name="Manak J.R."/>
            <person name="Brown S.J."/>
        </authorList>
    </citation>
    <scope>GENOME REANNOTATION</scope>
    <source>
        <strain evidence="2 3">Georgia GA2</strain>
    </source>
</reference>
<accession>D6WL44</accession>
<organism evidence="2 3">
    <name type="scientific">Tribolium castaneum</name>
    <name type="common">Red flour beetle</name>
    <dbReference type="NCBI Taxonomy" id="7070"/>
    <lineage>
        <taxon>Eukaryota</taxon>
        <taxon>Metazoa</taxon>
        <taxon>Ecdysozoa</taxon>
        <taxon>Arthropoda</taxon>
        <taxon>Hexapoda</taxon>
        <taxon>Insecta</taxon>
        <taxon>Pterygota</taxon>
        <taxon>Neoptera</taxon>
        <taxon>Endopterygota</taxon>
        <taxon>Coleoptera</taxon>
        <taxon>Polyphaga</taxon>
        <taxon>Cucujiformia</taxon>
        <taxon>Tenebrionidae</taxon>
        <taxon>Tenebrionidae incertae sedis</taxon>
        <taxon>Tribolium</taxon>
    </lineage>
</organism>
<dbReference type="EMBL" id="KQ971343">
    <property type="protein sequence ID" value="EFA03512.1"/>
    <property type="molecule type" value="Genomic_DNA"/>
</dbReference>
<dbReference type="Proteomes" id="UP000007266">
    <property type="component" value="Linkage group 5"/>
</dbReference>
<evidence type="ECO:0000313" key="3">
    <source>
        <dbReference type="Proteomes" id="UP000007266"/>
    </source>
</evidence>
<dbReference type="AlphaFoldDB" id="D6WL44"/>
<feature type="compositionally biased region" description="Basic and acidic residues" evidence="1">
    <location>
        <begin position="252"/>
        <end position="263"/>
    </location>
</feature>
<reference evidence="2 3" key="1">
    <citation type="journal article" date="2008" name="Nature">
        <title>The genome of the model beetle and pest Tribolium castaneum.</title>
        <authorList>
            <consortium name="Tribolium Genome Sequencing Consortium"/>
            <person name="Richards S."/>
            <person name="Gibbs R.A."/>
            <person name="Weinstock G.M."/>
            <person name="Brown S.J."/>
            <person name="Denell R."/>
            <person name="Beeman R.W."/>
            <person name="Gibbs R."/>
            <person name="Beeman R.W."/>
            <person name="Brown S.J."/>
            <person name="Bucher G."/>
            <person name="Friedrich M."/>
            <person name="Grimmelikhuijzen C.J."/>
            <person name="Klingler M."/>
            <person name="Lorenzen M."/>
            <person name="Richards S."/>
            <person name="Roth S."/>
            <person name="Schroder R."/>
            <person name="Tautz D."/>
            <person name="Zdobnov E.M."/>
            <person name="Muzny D."/>
            <person name="Gibbs R.A."/>
            <person name="Weinstock G.M."/>
            <person name="Attaway T."/>
            <person name="Bell S."/>
            <person name="Buhay C.J."/>
            <person name="Chandrabose M.N."/>
            <person name="Chavez D."/>
            <person name="Clerk-Blankenburg K.P."/>
            <person name="Cree A."/>
            <person name="Dao M."/>
            <person name="Davis C."/>
            <person name="Chacko J."/>
            <person name="Dinh H."/>
            <person name="Dugan-Rocha S."/>
            <person name="Fowler G."/>
            <person name="Garner T.T."/>
            <person name="Garnes J."/>
            <person name="Gnirke A."/>
            <person name="Hawes A."/>
            <person name="Hernandez J."/>
            <person name="Hines S."/>
            <person name="Holder M."/>
            <person name="Hume J."/>
            <person name="Jhangiani S.N."/>
            <person name="Joshi V."/>
            <person name="Khan Z.M."/>
            <person name="Jackson L."/>
            <person name="Kovar C."/>
            <person name="Kowis A."/>
            <person name="Lee S."/>
            <person name="Lewis L.R."/>
            <person name="Margolis J."/>
            <person name="Morgan M."/>
            <person name="Nazareth L.V."/>
            <person name="Nguyen N."/>
            <person name="Okwuonu G."/>
            <person name="Parker D."/>
            <person name="Richards S."/>
            <person name="Ruiz S.J."/>
            <person name="Santibanez J."/>
            <person name="Savard J."/>
            <person name="Scherer S.E."/>
            <person name="Schneider B."/>
            <person name="Sodergren E."/>
            <person name="Tautz D."/>
            <person name="Vattahil S."/>
            <person name="Villasana D."/>
            <person name="White C.S."/>
            <person name="Wright R."/>
            <person name="Park Y."/>
            <person name="Beeman R.W."/>
            <person name="Lord J."/>
            <person name="Oppert B."/>
            <person name="Lorenzen M."/>
            <person name="Brown S."/>
            <person name="Wang L."/>
            <person name="Savard J."/>
            <person name="Tautz D."/>
            <person name="Richards S."/>
            <person name="Weinstock G."/>
            <person name="Gibbs R.A."/>
            <person name="Liu Y."/>
            <person name="Worley K."/>
            <person name="Weinstock G."/>
            <person name="Elsik C.G."/>
            <person name="Reese J.T."/>
            <person name="Elhaik E."/>
            <person name="Landan G."/>
            <person name="Graur D."/>
            <person name="Arensburger P."/>
            <person name="Atkinson P."/>
            <person name="Beeman R.W."/>
            <person name="Beidler J."/>
            <person name="Brown S.J."/>
            <person name="Demuth J.P."/>
            <person name="Drury D.W."/>
            <person name="Du Y.Z."/>
            <person name="Fujiwara H."/>
            <person name="Lorenzen M."/>
            <person name="Maselli V."/>
            <person name="Osanai M."/>
            <person name="Park Y."/>
            <person name="Robertson H.M."/>
            <person name="Tu Z."/>
            <person name="Wang J.J."/>
            <person name="Wang S."/>
            <person name="Richards S."/>
            <person name="Song H."/>
            <person name="Zhang L."/>
            <person name="Sodergren E."/>
            <person name="Werner D."/>
            <person name="Stanke M."/>
            <person name="Morgenstern B."/>
            <person name="Solovyev V."/>
            <person name="Kosarev P."/>
            <person name="Brown G."/>
            <person name="Chen H.C."/>
            <person name="Ermolaeva O."/>
            <person name="Hlavina W."/>
            <person name="Kapustin Y."/>
            <person name="Kiryutin B."/>
            <person name="Kitts P."/>
            <person name="Maglott D."/>
            <person name="Pruitt K."/>
            <person name="Sapojnikov V."/>
            <person name="Souvorov A."/>
            <person name="Mackey A.J."/>
            <person name="Waterhouse R.M."/>
            <person name="Wyder S."/>
            <person name="Zdobnov E.M."/>
            <person name="Zdobnov E.M."/>
            <person name="Wyder S."/>
            <person name="Kriventseva E.V."/>
            <person name="Kadowaki T."/>
            <person name="Bork P."/>
            <person name="Aranda M."/>
            <person name="Bao R."/>
            <person name="Beermann A."/>
            <person name="Berns N."/>
            <person name="Bolognesi R."/>
            <person name="Bonneton F."/>
            <person name="Bopp D."/>
            <person name="Brown S.J."/>
            <person name="Bucher G."/>
            <person name="Butts T."/>
            <person name="Chaumot A."/>
            <person name="Denell R.E."/>
            <person name="Ferrier D.E."/>
            <person name="Friedrich M."/>
            <person name="Gordon C.M."/>
            <person name="Jindra M."/>
            <person name="Klingler M."/>
            <person name="Lan Q."/>
            <person name="Lattorff H.M."/>
            <person name="Laudet V."/>
            <person name="von Levetsow C."/>
            <person name="Liu Z."/>
            <person name="Lutz R."/>
            <person name="Lynch J.A."/>
            <person name="da Fonseca R.N."/>
            <person name="Posnien N."/>
            <person name="Reuter R."/>
            <person name="Roth S."/>
            <person name="Savard J."/>
            <person name="Schinko J.B."/>
            <person name="Schmitt C."/>
            <person name="Schoppmeier M."/>
            <person name="Schroder R."/>
            <person name="Shippy T.D."/>
            <person name="Simonnet F."/>
            <person name="Marques-Souza H."/>
            <person name="Tautz D."/>
            <person name="Tomoyasu Y."/>
            <person name="Trauner J."/>
            <person name="Van der Zee M."/>
            <person name="Vervoort M."/>
            <person name="Wittkopp N."/>
            <person name="Wimmer E.A."/>
            <person name="Yang X."/>
            <person name="Jones A.K."/>
            <person name="Sattelle D.B."/>
            <person name="Ebert P.R."/>
            <person name="Nelson D."/>
            <person name="Scott J.G."/>
            <person name="Beeman R.W."/>
            <person name="Muthukrishnan S."/>
            <person name="Kramer K.J."/>
            <person name="Arakane Y."/>
            <person name="Beeman R.W."/>
            <person name="Zhu Q."/>
            <person name="Hogenkamp D."/>
            <person name="Dixit R."/>
            <person name="Oppert B."/>
            <person name="Jiang H."/>
            <person name="Zou Z."/>
            <person name="Marshall J."/>
            <person name="Elpidina E."/>
            <person name="Vinokurov K."/>
            <person name="Oppert C."/>
            <person name="Zou Z."/>
            <person name="Evans J."/>
            <person name="Lu Z."/>
            <person name="Zhao P."/>
            <person name="Sumathipala N."/>
            <person name="Altincicek B."/>
            <person name="Vilcinskas A."/>
            <person name="Williams M."/>
            <person name="Hultmark D."/>
            <person name="Hetru C."/>
            <person name="Jiang H."/>
            <person name="Grimmelikhuijzen C.J."/>
            <person name="Hauser F."/>
            <person name="Cazzamali G."/>
            <person name="Williamson M."/>
            <person name="Park Y."/>
            <person name="Li B."/>
            <person name="Tanaka Y."/>
            <person name="Predel R."/>
            <person name="Neupert S."/>
            <person name="Schachtner J."/>
            <person name="Verleyen P."/>
            <person name="Raible F."/>
            <person name="Bork P."/>
            <person name="Friedrich M."/>
            <person name="Walden K.K."/>
            <person name="Robertson H.M."/>
            <person name="Angeli S."/>
            <person name="Foret S."/>
            <person name="Bucher G."/>
            <person name="Schuetz S."/>
            <person name="Maleszka R."/>
            <person name="Wimmer E.A."/>
            <person name="Beeman R.W."/>
            <person name="Lorenzen M."/>
            <person name="Tomoyasu Y."/>
            <person name="Miller S.C."/>
            <person name="Grossmann D."/>
            <person name="Bucher G."/>
        </authorList>
    </citation>
    <scope>NUCLEOTIDE SEQUENCE [LARGE SCALE GENOMIC DNA]</scope>
    <source>
        <strain evidence="2 3">Georgia GA2</strain>
    </source>
</reference>
<gene>
    <name evidence="2" type="primary">GLEAN_13514</name>
    <name evidence="2" type="ORF">TcasGA2_TC013514</name>
</gene>
<sequence length="303" mass="34773">MESGGSRSLHLVRGALPCLDMIAAMLKSVAQGLMVQLSSITSSTTSPPCRSGQRKHSDWLLPLQEAFLTLLAVIDYQRRSVVYSDAVQRRLTTPSRRYQRNVPFFRRFSPLSSSMTTRDRLCFYLPDRGCTWAGCRTCTIRAFLLLCCLIRRIPRGGKQDDTPQGGAYDLATPISEPGRLFWSKVSTLTKRQHLQTHSLQTLLALFSFYLIDSTKSRKSHIKHLYLTQAWKRPLISTLLNNPCTISRRDGQRFRTNTESHQNDNDTLNKTPQKRHFLLKKSKNPCLHAIRQEFHPTQRELKRA</sequence>
<dbReference type="InParanoid" id="D6WL44"/>
<evidence type="ECO:0000256" key="1">
    <source>
        <dbReference type="SAM" id="MobiDB-lite"/>
    </source>
</evidence>